<evidence type="ECO:0000313" key="2">
    <source>
        <dbReference type="EMBL" id="CAK5280037.1"/>
    </source>
</evidence>
<dbReference type="AlphaFoldDB" id="A0AAD2HTU7"/>
<reference evidence="2" key="1">
    <citation type="submission" date="2023-11" db="EMBL/GenBank/DDBJ databases">
        <authorList>
            <person name="De Vega J J."/>
            <person name="De Vega J J."/>
        </authorList>
    </citation>
    <scope>NUCLEOTIDE SEQUENCE</scope>
</reference>
<evidence type="ECO:0000256" key="1">
    <source>
        <dbReference type="SAM" id="MobiDB-lite"/>
    </source>
</evidence>
<name>A0AAD2HTU7_9AGAR</name>
<feature type="compositionally biased region" description="Polar residues" evidence="1">
    <location>
        <begin position="105"/>
        <end position="121"/>
    </location>
</feature>
<keyword evidence="3" id="KW-1185">Reference proteome</keyword>
<feature type="compositionally biased region" description="Polar residues" evidence="1">
    <location>
        <begin position="144"/>
        <end position="163"/>
    </location>
</feature>
<gene>
    <name evidence="2" type="ORF">MYCIT1_LOCUS30470</name>
</gene>
<comment type="caution">
    <text evidence="2">The sequence shown here is derived from an EMBL/GenBank/DDBJ whole genome shotgun (WGS) entry which is preliminary data.</text>
</comment>
<dbReference type="EMBL" id="CAVNYO010000440">
    <property type="protein sequence ID" value="CAK5280037.1"/>
    <property type="molecule type" value="Genomic_DNA"/>
</dbReference>
<sequence length="177" mass="19198">MSSPGTSRNKKNDDHRTRKRPENVSYKVDSSAFTPEDHARLAQIQASLSQPMAGSYSMGAPPAGPLDVRMGNLNTLGQFTQGKSINDFPYELGGRARTSPDISLRITTPTSASAASYQTRSQTPQPQPPPPPNRKGQEPPAHSVSRTAQTSNRISLTLGQRNPQAGPPQDPRYSNNY</sequence>
<evidence type="ECO:0000313" key="3">
    <source>
        <dbReference type="Proteomes" id="UP001295794"/>
    </source>
</evidence>
<feature type="compositionally biased region" description="Basic and acidic residues" evidence="1">
    <location>
        <begin position="10"/>
        <end position="22"/>
    </location>
</feature>
<protein>
    <submittedName>
        <fullName evidence="2">Uncharacterized protein</fullName>
    </submittedName>
</protein>
<feature type="region of interest" description="Disordered" evidence="1">
    <location>
        <begin position="1"/>
        <end position="35"/>
    </location>
</feature>
<organism evidence="2 3">
    <name type="scientific">Mycena citricolor</name>
    <dbReference type="NCBI Taxonomy" id="2018698"/>
    <lineage>
        <taxon>Eukaryota</taxon>
        <taxon>Fungi</taxon>
        <taxon>Dikarya</taxon>
        <taxon>Basidiomycota</taxon>
        <taxon>Agaricomycotina</taxon>
        <taxon>Agaricomycetes</taxon>
        <taxon>Agaricomycetidae</taxon>
        <taxon>Agaricales</taxon>
        <taxon>Marasmiineae</taxon>
        <taxon>Mycenaceae</taxon>
        <taxon>Mycena</taxon>
    </lineage>
</organism>
<feature type="region of interest" description="Disordered" evidence="1">
    <location>
        <begin position="90"/>
        <end position="177"/>
    </location>
</feature>
<proteinExistence type="predicted"/>
<accession>A0AAD2HTU7</accession>
<dbReference type="Proteomes" id="UP001295794">
    <property type="component" value="Unassembled WGS sequence"/>
</dbReference>